<feature type="transmembrane region" description="Helical" evidence="1">
    <location>
        <begin position="99"/>
        <end position="121"/>
    </location>
</feature>
<sequence>MANENKVIFYSEELNEDIYQNNKLLTSKKIILENNEKEQINQNLYNTIVDSKDYLGCINNNCSAIKMDCSKTENNSNNIIDTINNSNTKSNKQGAISNYITKVIDFVFILILVGLLIFIIYKKESLYLLYVLGITLVYIFIKFLMLSNI</sequence>
<feature type="transmembrane region" description="Helical" evidence="1">
    <location>
        <begin position="127"/>
        <end position="146"/>
    </location>
</feature>
<keyword evidence="1" id="KW-1133">Transmembrane helix</keyword>
<organism evidence="2">
    <name type="scientific">viral metagenome</name>
    <dbReference type="NCBI Taxonomy" id="1070528"/>
    <lineage>
        <taxon>unclassified sequences</taxon>
        <taxon>metagenomes</taxon>
        <taxon>organismal metagenomes</taxon>
    </lineage>
</organism>
<protein>
    <submittedName>
        <fullName evidence="2">Uncharacterized protein</fullName>
    </submittedName>
</protein>
<evidence type="ECO:0000256" key="1">
    <source>
        <dbReference type="SAM" id="Phobius"/>
    </source>
</evidence>
<proteinExistence type="predicted"/>
<accession>A0A6C0H4D4</accession>
<dbReference type="EMBL" id="MN739870">
    <property type="protein sequence ID" value="QHT75398.1"/>
    <property type="molecule type" value="Genomic_DNA"/>
</dbReference>
<dbReference type="AlphaFoldDB" id="A0A6C0H4D4"/>
<name>A0A6C0H4D4_9ZZZZ</name>
<keyword evidence="1" id="KW-0472">Membrane</keyword>
<evidence type="ECO:0000313" key="2">
    <source>
        <dbReference type="EMBL" id="QHT75398.1"/>
    </source>
</evidence>
<keyword evidence="1" id="KW-0812">Transmembrane</keyword>
<reference evidence="2" key="1">
    <citation type="journal article" date="2020" name="Nature">
        <title>Giant virus diversity and host interactions through global metagenomics.</title>
        <authorList>
            <person name="Schulz F."/>
            <person name="Roux S."/>
            <person name="Paez-Espino D."/>
            <person name="Jungbluth S."/>
            <person name="Walsh D.A."/>
            <person name="Denef V.J."/>
            <person name="McMahon K.D."/>
            <person name="Konstantinidis K.T."/>
            <person name="Eloe-Fadrosh E.A."/>
            <person name="Kyrpides N.C."/>
            <person name="Woyke T."/>
        </authorList>
    </citation>
    <scope>NUCLEOTIDE SEQUENCE</scope>
    <source>
        <strain evidence="2">GVMAG-M-3300023179-63</strain>
    </source>
</reference>